<dbReference type="GO" id="GO:0030246">
    <property type="term" value="F:carbohydrate binding"/>
    <property type="evidence" value="ECO:0007669"/>
    <property type="project" value="UniProtKB-UniRule"/>
</dbReference>
<dbReference type="SUPFAM" id="SSF49899">
    <property type="entry name" value="Concanavalin A-like lectins/glucanases"/>
    <property type="match status" value="1"/>
</dbReference>
<feature type="domain" description="Galectin" evidence="3">
    <location>
        <begin position="1"/>
        <end position="147"/>
    </location>
</feature>
<keyword evidence="4" id="KW-1185">Reference proteome</keyword>
<evidence type="ECO:0000256" key="2">
    <source>
        <dbReference type="RuleBase" id="RU102079"/>
    </source>
</evidence>
<dbReference type="Proteomes" id="UP000095281">
    <property type="component" value="Unplaced"/>
</dbReference>
<evidence type="ECO:0000259" key="3">
    <source>
        <dbReference type="PROSITE" id="PS51304"/>
    </source>
</evidence>
<dbReference type="AlphaFoldDB" id="A0A1I8AXB2"/>
<reference evidence="5" key="1">
    <citation type="submission" date="2016-11" db="UniProtKB">
        <authorList>
            <consortium name="WormBaseParasite"/>
        </authorList>
    </citation>
    <scope>IDENTIFICATION</scope>
</reference>
<name>A0A1I8AXB2_MELHA</name>
<keyword evidence="1 2" id="KW-0430">Lectin</keyword>
<dbReference type="WBParaSite" id="MhA1_Contig1014.frz3.gene1">
    <property type="protein sequence ID" value="MhA1_Contig1014.frz3.gene1"/>
    <property type="gene ID" value="MhA1_Contig1014.frz3.gene1"/>
</dbReference>
<organism evidence="4 5">
    <name type="scientific">Meloidogyne hapla</name>
    <name type="common">Root-knot nematode worm</name>
    <dbReference type="NCBI Taxonomy" id="6305"/>
    <lineage>
        <taxon>Eukaryota</taxon>
        <taxon>Metazoa</taxon>
        <taxon>Ecdysozoa</taxon>
        <taxon>Nematoda</taxon>
        <taxon>Chromadorea</taxon>
        <taxon>Rhabditida</taxon>
        <taxon>Tylenchina</taxon>
        <taxon>Tylenchomorpha</taxon>
        <taxon>Tylenchoidea</taxon>
        <taxon>Meloidogynidae</taxon>
        <taxon>Meloidogyninae</taxon>
        <taxon>Meloidogyne</taxon>
    </lineage>
</organism>
<dbReference type="PROSITE" id="PS51304">
    <property type="entry name" value="GALECTIN"/>
    <property type="match status" value="1"/>
</dbReference>
<dbReference type="Gene3D" id="2.60.120.200">
    <property type="match status" value="1"/>
</dbReference>
<sequence length="215" mass="24491">MNGGMELMQYARHDYEIPIPPYRSYRKDMIDLKMNGTILCFVGKVLSSENMANTSVNSFEVTLLHDTKSGYESNSSLRIESYLNKDVFLKNPIGQTGVPIVLLIYAEKFYYNISVNGGDFINYKNGLPPWAAHYVMINGSISDVNFHDDDNNLEGCQKIINKLPPQFKFSKDLLLLKKDLVKNDEIIITGKIPNPFNETISVNFLNGAFKWHHKS</sequence>
<dbReference type="Pfam" id="PF00337">
    <property type="entry name" value="Gal-bind_lectin"/>
    <property type="match status" value="1"/>
</dbReference>
<accession>A0A1I8AXB2</accession>
<dbReference type="InterPro" id="IPR001079">
    <property type="entry name" value="Galectin_CRD"/>
</dbReference>
<evidence type="ECO:0000313" key="4">
    <source>
        <dbReference type="Proteomes" id="UP000095281"/>
    </source>
</evidence>
<evidence type="ECO:0000313" key="5">
    <source>
        <dbReference type="WBParaSite" id="MhA1_Contig1014.frz3.gene1"/>
    </source>
</evidence>
<proteinExistence type="predicted"/>
<evidence type="ECO:0000256" key="1">
    <source>
        <dbReference type="ARBA" id="ARBA00022734"/>
    </source>
</evidence>
<protein>
    <recommendedName>
        <fullName evidence="2">Galectin</fullName>
    </recommendedName>
</protein>
<dbReference type="InterPro" id="IPR013320">
    <property type="entry name" value="ConA-like_dom_sf"/>
</dbReference>